<protein>
    <recommendedName>
        <fullName evidence="3">F-box domain-containing protein</fullName>
    </recommendedName>
</protein>
<dbReference type="AlphaFoldDB" id="A0A165NWZ3"/>
<evidence type="ECO:0000313" key="2">
    <source>
        <dbReference type="Proteomes" id="UP000077266"/>
    </source>
</evidence>
<dbReference type="InParanoid" id="A0A165NWZ3"/>
<dbReference type="EMBL" id="KV425894">
    <property type="protein sequence ID" value="KZW01338.1"/>
    <property type="molecule type" value="Genomic_DNA"/>
</dbReference>
<evidence type="ECO:0008006" key="3">
    <source>
        <dbReference type="Google" id="ProtNLM"/>
    </source>
</evidence>
<name>A0A165NWZ3_EXIGL</name>
<organism evidence="1 2">
    <name type="scientific">Exidia glandulosa HHB12029</name>
    <dbReference type="NCBI Taxonomy" id="1314781"/>
    <lineage>
        <taxon>Eukaryota</taxon>
        <taxon>Fungi</taxon>
        <taxon>Dikarya</taxon>
        <taxon>Basidiomycota</taxon>
        <taxon>Agaricomycotina</taxon>
        <taxon>Agaricomycetes</taxon>
        <taxon>Auriculariales</taxon>
        <taxon>Exidiaceae</taxon>
        <taxon>Exidia</taxon>
    </lineage>
</organism>
<accession>A0A165NWZ3</accession>
<sequence length="343" mass="38233">MSPSLVDLNFDVLVYMCNELHTSQDGRKSLNALSLTSHQMRAAALPRLFRTMHVGGSLRKCTESMRGLLATATPAQNVRSFTVYLSGLRDYSYGDEQASAIAEAQLPEDATAFSAMLVDLLNAAEGLQHFALVVGPKIYPRSAATFISSTLNPTLSASRLHLPNMASLVLPSSCTALAEACPSVVHLQLDVWGQRDTSELEVDMEAQIWGTQVDVASLQVTIRLTRDLKFVQAMTESMHHLTSLDIRARMRFSEQISCLSHLRRIHTLTLRQYEFPGSCTLGRRRHDSEQLMAAIRTETKETKRSARRFLPQLRTLRIGETVYNLSKLQTHSLDELDALEAET</sequence>
<gene>
    <name evidence="1" type="ORF">EXIGLDRAFT_760837</name>
</gene>
<evidence type="ECO:0000313" key="1">
    <source>
        <dbReference type="EMBL" id="KZW01338.1"/>
    </source>
</evidence>
<keyword evidence="2" id="KW-1185">Reference proteome</keyword>
<dbReference type="Proteomes" id="UP000077266">
    <property type="component" value="Unassembled WGS sequence"/>
</dbReference>
<reference evidence="1 2" key="1">
    <citation type="journal article" date="2016" name="Mol. Biol. Evol.">
        <title>Comparative Genomics of Early-Diverging Mushroom-Forming Fungi Provides Insights into the Origins of Lignocellulose Decay Capabilities.</title>
        <authorList>
            <person name="Nagy L.G."/>
            <person name="Riley R."/>
            <person name="Tritt A."/>
            <person name="Adam C."/>
            <person name="Daum C."/>
            <person name="Floudas D."/>
            <person name="Sun H."/>
            <person name="Yadav J.S."/>
            <person name="Pangilinan J."/>
            <person name="Larsson K.H."/>
            <person name="Matsuura K."/>
            <person name="Barry K."/>
            <person name="Labutti K."/>
            <person name="Kuo R."/>
            <person name="Ohm R.A."/>
            <person name="Bhattacharya S.S."/>
            <person name="Shirouzu T."/>
            <person name="Yoshinaga Y."/>
            <person name="Martin F.M."/>
            <person name="Grigoriev I.V."/>
            <person name="Hibbett D.S."/>
        </authorList>
    </citation>
    <scope>NUCLEOTIDE SEQUENCE [LARGE SCALE GENOMIC DNA]</scope>
    <source>
        <strain evidence="1 2">HHB12029</strain>
    </source>
</reference>
<proteinExistence type="predicted"/>